<evidence type="ECO:0000259" key="1">
    <source>
        <dbReference type="Pfam" id="PF07603"/>
    </source>
</evidence>
<evidence type="ECO:0000313" key="2">
    <source>
        <dbReference type="EMBL" id="EQB34443.1"/>
    </source>
</evidence>
<reference evidence="2 3" key="1">
    <citation type="submission" date="2013-07" db="EMBL/GenBank/DDBJ databases">
        <title>Sulfurimonas hongkongensis AST-10 Genome Sequencing.</title>
        <authorList>
            <person name="Cai L."/>
            <person name="Zhang T."/>
        </authorList>
    </citation>
    <scope>NUCLEOTIDE SEQUENCE [LARGE SCALE GENOMIC DNA]</scope>
    <source>
        <strain evidence="2 3">AST-10</strain>
    </source>
</reference>
<dbReference type="eggNOG" id="COG0790">
    <property type="taxonomic scope" value="Bacteria"/>
</dbReference>
<dbReference type="Pfam" id="PF07603">
    <property type="entry name" value="Lcl_C"/>
    <property type="match status" value="1"/>
</dbReference>
<dbReference type="AlphaFoldDB" id="T0KM32"/>
<accession>T0KM32</accession>
<dbReference type="Proteomes" id="UP000015520">
    <property type="component" value="Unassembled WGS sequence"/>
</dbReference>
<dbReference type="PANTHER" id="PTHR35812:SF1">
    <property type="entry name" value="LIPOPROTEIN"/>
    <property type="match status" value="1"/>
</dbReference>
<dbReference type="EMBL" id="AUPZ01000018">
    <property type="protein sequence ID" value="EQB34443.1"/>
    <property type="molecule type" value="Genomic_DNA"/>
</dbReference>
<dbReference type="PANTHER" id="PTHR35812">
    <property type="entry name" value="LIPOPROTEIN"/>
    <property type="match status" value="1"/>
</dbReference>
<gene>
    <name evidence="2" type="ORF">M947_10945</name>
</gene>
<keyword evidence="3" id="KW-1185">Reference proteome</keyword>
<dbReference type="InterPro" id="IPR011460">
    <property type="entry name" value="Lcl_C"/>
</dbReference>
<proteinExistence type="predicted"/>
<sequence>MIKKLLQITLIATTLFSYEIELGKSPSIEKKEVKPKVDIPLIRDDSKELVIDKSRGLMWQDNIDAKTIRKNRKDAKQYCRSLVFAGYDDWYLPRIKELKSIVDERRFDPAIRVGFKNVVSDHYWSSSPNLSDIMNALNIDFKSGKTYNNTRAGKCYVRCVRGNYNRLI</sequence>
<dbReference type="PATRIC" id="fig|1172190.3.peg.2112"/>
<organism evidence="2 3">
    <name type="scientific">Sulfurimonas hongkongensis</name>
    <dbReference type="NCBI Taxonomy" id="1172190"/>
    <lineage>
        <taxon>Bacteria</taxon>
        <taxon>Pseudomonadati</taxon>
        <taxon>Campylobacterota</taxon>
        <taxon>Epsilonproteobacteria</taxon>
        <taxon>Campylobacterales</taxon>
        <taxon>Sulfurimonadaceae</taxon>
        <taxon>Sulfurimonas</taxon>
    </lineage>
</organism>
<dbReference type="OrthoDB" id="9801841at2"/>
<dbReference type="RefSeq" id="WP_021288424.1">
    <property type="nucleotide sequence ID" value="NZ_AUPZ01000018.1"/>
</dbReference>
<name>T0KM32_9BACT</name>
<feature type="domain" description="Lcl C-terminal" evidence="1">
    <location>
        <begin position="49"/>
        <end position="161"/>
    </location>
</feature>
<protein>
    <recommendedName>
        <fullName evidence="1">Lcl C-terminal domain-containing protein</fullName>
    </recommendedName>
</protein>
<comment type="caution">
    <text evidence="2">The sequence shown here is derived from an EMBL/GenBank/DDBJ whole genome shotgun (WGS) entry which is preliminary data.</text>
</comment>
<evidence type="ECO:0000313" key="3">
    <source>
        <dbReference type="Proteomes" id="UP000015520"/>
    </source>
</evidence>
<dbReference type="STRING" id="1172190.M947_10945"/>